<gene>
    <name evidence="11" type="ORF">niasHT_030864</name>
</gene>
<dbReference type="PROSITE" id="PS51914">
    <property type="entry name" value="MRH"/>
    <property type="match status" value="1"/>
</dbReference>
<feature type="region of interest" description="Disordered" evidence="8">
    <location>
        <begin position="320"/>
        <end position="340"/>
    </location>
</feature>
<organism evidence="11 12">
    <name type="scientific">Heterodera trifolii</name>
    <dbReference type="NCBI Taxonomy" id="157864"/>
    <lineage>
        <taxon>Eukaryota</taxon>
        <taxon>Metazoa</taxon>
        <taxon>Ecdysozoa</taxon>
        <taxon>Nematoda</taxon>
        <taxon>Chromadorea</taxon>
        <taxon>Rhabditida</taxon>
        <taxon>Tylenchina</taxon>
        <taxon>Tylenchomorpha</taxon>
        <taxon>Tylenchoidea</taxon>
        <taxon>Heteroderidae</taxon>
        <taxon>Heteroderinae</taxon>
        <taxon>Heterodera</taxon>
    </lineage>
</organism>
<feature type="compositionally biased region" description="Low complexity" evidence="8">
    <location>
        <begin position="93"/>
        <end position="107"/>
    </location>
</feature>
<feature type="chain" id="PRO_5044872439" description="Endoplasmic reticulum lectin 1" evidence="9">
    <location>
        <begin position="16"/>
        <end position="791"/>
    </location>
</feature>
<dbReference type="AlphaFoldDB" id="A0ABD2HXM3"/>
<keyword evidence="4" id="KW-1015">Disulfide bond</keyword>
<evidence type="ECO:0000313" key="12">
    <source>
        <dbReference type="Proteomes" id="UP001620626"/>
    </source>
</evidence>
<feature type="compositionally biased region" description="Basic and acidic residues" evidence="8">
    <location>
        <begin position="750"/>
        <end position="760"/>
    </location>
</feature>
<proteinExistence type="predicted"/>
<feature type="compositionally biased region" description="Low complexity" evidence="8">
    <location>
        <begin position="50"/>
        <end position="69"/>
    </location>
</feature>
<comment type="subcellular location">
    <subcellularLocation>
        <location evidence="1">Endoplasmic reticulum</location>
    </subcellularLocation>
</comment>
<dbReference type="InterPro" id="IPR044865">
    <property type="entry name" value="MRH_dom"/>
</dbReference>
<name>A0ABD2HXM3_9BILA</name>
<evidence type="ECO:0000313" key="11">
    <source>
        <dbReference type="EMBL" id="KAL3068573.1"/>
    </source>
</evidence>
<dbReference type="PANTHER" id="PTHR15414">
    <property type="entry name" value="OS-9-RELATED"/>
    <property type="match status" value="1"/>
</dbReference>
<dbReference type="PANTHER" id="PTHR15414:SF0">
    <property type="entry name" value="ENDOPLASMIC RETICULUM LECTIN 1"/>
    <property type="match status" value="1"/>
</dbReference>
<dbReference type="InterPro" id="IPR009011">
    <property type="entry name" value="Man6P_isomerase_rcpt-bd_dom_sf"/>
</dbReference>
<evidence type="ECO:0000256" key="8">
    <source>
        <dbReference type="SAM" id="MobiDB-lite"/>
    </source>
</evidence>
<evidence type="ECO:0000256" key="2">
    <source>
        <dbReference type="ARBA" id="ARBA00022729"/>
    </source>
</evidence>
<comment type="function">
    <text evidence="5">Probable lectin that binds selectively to improperly folded lumenal proteins. May function in endoplasmic reticulum quality control and endoplasmic reticulum-associated degradation (ERAD) of both non-glycosylated proteins and glycoproteins.</text>
</comment>
<dbReference type="Proteomes" id="UP001620626">
    <property type="component" value="Unassembled WGS sequence"/>
</dbReference>
<dbReference type="FunFam" id="2.70.130.10:FF:000001">
    <property type="entry name" value="Endoplasmic reticulum lectin 1"/>
    <property type="match status" value="1"/>
</dbReference>
<keyword evidence="2 9" id="KW-0732">Signal</keyword>
<evidence type="ECO:0000256" key="3">
    <source>
        <dbReference type="ARBA" id="ARBA00022824"/>
    </source>
</evidence>
<evidence type="ECO:0000259" key="10">
    <source>
        <dbReference type="PROSITE" id="PS51914"/>
    </source>
</evidence>
<feature type="compositionally biased region" description="Low complexity" evidence="8">
    <location>
        <begin position="400"/>
        <end position="412"/>
    </location>
</feature>
<feature type="compositionally biased region" description="Low complexity" evidence="8">
    <location>
        <begin position="429"/>
        <end position="440"/>
    </location>
</feature>
<feature type="signal peptide" evidence="9">
    <location>
        <begin position="1"/>
        <end position="15"/>
    </location>
</feature>
<reference evidence="11 12" key="1">
    <citation type="submission" date="2024-10" db="EMBL/GenBank/DDBJ databases">
        <authorList>
            <person name="Kim D."/>
        </authorList>
    </citation>
    <scope>NUCLEOTIDE SEQUENCE [LARGE SCALE GENOMIC DNA]</scope>
    <source>
        <strain evidence="11">BH-2024</strain>
    </source>
</reference>
<evidence type="ECO:0000256" key="9">
    <source>
        <dbReference type="SAM" id="SignalP"/>
    </source>
</evidence>
<comment type="caution">
    <text evidence="11">The sequence shown here is derived from an EMBL/GenBank/DDBJ whole genome shotgun (WGS) entry which is preliminary data.</text>
</comment>
<evidence type="ECO:0000256" key="1">
    <source>
        <dbReference type="ARBA" id="ARBA00004240"/>
    </source>
</evidence>
<feature type="region of interest" description="Disordered" evidence="8">
    <location>
        <begin position="669"/>
        <end position="791"/>
    </location>
</feature>
<feature type="region of interest" description="Disordered" evidence="8">
    <location>
        <begin position="400"/>
        <end position="445"/>
    </location>
</feature>
<accession>A0ABD2HXM3</accession>
<feature type="compositionally biased region" description="Basic and acidic residues" evidence="8">
    <location>
        <begin position="73"/>
        <end position="86"/>
    </location>
</feature>
<protein>
    <recommendedName>
        <fullName evidence="6">Endoplasmic reticulum lectin 1</fullName>
    </recommendedName>
    <alternativeName>
        <fullName evidence="7">ER lectin</fullName>
    </alternativeName>
</protein>
<dbReference type="Pfam" id="PF07915">
    <property type="entry name" value="PRKCSH"/>
    <property type="match status" value="2"/>
</dbReference>
<dbReference type="InterPro" id="IPR012913">
    <property type="entry name" value="OS9-like_dom"/>
</dbReference>
<dbReference type="EMBL" id="JBICBT010001408">
    <property type="protein sequence ID" value="KAL3068573.1"/>
    <property type="molecule type" value="Genomic_DNA"/>
</dbReference>
<feature type="region of interest" description="Disordered" evidence="8">
    <location>
        <begin position="48"/>
        <end position="123"/>
    </location>
</feature>
<feature type="compositionally biased region" description="Basic and acidic residues" evidence="8">
    <location>
        <begin position="689"/>
        <end position="710"/>
    </location>
</feature>
<evidence type="ECO:0000256" key="7">
    <source>
        <dbReference type="ARBA" id="ARBA00041661"/>
    </source>
</evidence>
<keyword evidence="12" id="KW-1185">Reference proteome</keyword>
<keyword evidence="3" id="KW-0256">Endoplasmic reticulum</keyword>
<dbReference type="SUPFAM" id="SSF50911">
    <property type="entry name" value="Mannose 6-phosphate receptor domain"/>
    <property type="match status" value="2"/>
</dbReference>
<dbReference type="Gene3D" id="2.70.130.10">
    <property type="entry name" value="Mannose-6-phosphate receptor binding domain"/>
    <property type="match status" value="2"/>
</dbReference>
<sequence>MAILILAIAFPLAYCLVDIKELEYLRALDDSISYRVVFKPFDELPEQFLPSEPTTISPTTASPKTTTAAQDPFSKHEKVLQQHQDNDGDDVGSEQQQQSQSSPLSSHPSPPPPSSSFSSSSATAEQPKLVKIVSADAEEYQCVLPVLASSSKKRIESYHGPSPAELIQSIYREQICSYRIEPYWNYELCHGRYVLQYHEDKESKKRTEYFLGNFVAMNAEVEARHFDQLNPPTRKMGDERLAYYPVTYTHGTVCDLTGKPRKTTVLYVCDEDARQNIHSINEVSSCHYEVIVLSREICAHPSFQPPPASEYEIRCYASAPTDESDELPPAAEPKPKAMQKLEEEQRNEFLGEYGLYRSSALQIAKNVMSKLLQAHLVDDDSLETSLNQWDAIFEAMKKAGAAAQQRGAQPPAGDERATEPRGGGGAQGSSTPPHSPPTNSGAGPMSQALVDRFWRGDVCLQGGTGWWKHEVCLGRTVSQYHEETAEDGTKQRRQTILLGKFDEAVHKAWATEHPGKAVERKLDGSVVQVAHMYTQGDVCTETGAYRDCQVRMKCREDINAQKVFIYMLEPSTCSYVVVLESSLFCSKLQRVDEFGLLSVDEAAKASVVEKETAPEQQTDDRLIKKRTFGENTVVLDLANQEEIMRVVRQLLEGAGDGQVFVSAAKLKIGKGEDSEEDEEAEQQQQQQEGESREKAEAEHGQGSEAEKGIGREAQQGQTQAMTDNETDRESMRGGAETVQQRGAESVGQQKQEEVEARESEDGGESTASQTEETEKDKIQLIGHAVPRDGEL</sequence>
<evidence type="ECO:0000256" key="6">
    <source>
        <dbReference type="ARBA" id="ARBA00041108"/>
    </source>
</evidence>
<dbReference type="GO" id="GO:0005783">
    <property type="term" value="C:endoplasmic reticulum"/>
    <property type="evidence" value="ECO:0007669"/>
    <property type="project" value="UniProtKB-SubCell"/>
</dbReference>
<feature type="domain" description="MRH" evidence="10">
    <location>
        <begin position="174"/>
        <end position="300"/>
    </location>
</feature>
<dbReference type="InterPro" id="IPR045149">
    <property type="entry name" value="OS-9-like"/>
</dbReference>
<feature type="compositionally biased region" description="Polar residues" evidence="8">
    <location>
        <begin position="737"/>
        <end position="749"/>
    </location>
</feature>
<evidence type="ECO:0000256" key="4">
    <source>
        <dbReference type="ARBA" id="ARBA00023157"/>
    </source>
</evidence>
<feature type="compositionally biased region" description="Polar residues" evidence="8">
    <location>
        <begin position="714"/>
        <end position="723"/>
    </location>
</feature>
<evidence type="ECO:0000256" key="5">
    <source>
        <dbReference type="ARBA" id="ARBA00037585"/>
    </source>
</evidence>